<protein>
    <submittedName>
        <fullName evidence="2">Uncharacterized protein</fullName>
    </submittedName>
</protein>
<evidence type="ECO:0000256" key="1">
    <source>
        <dbReference type="SAM" id="Phobius"/>
    </source>
</evidence>
<keyword evidence="1" id="KW-0472">Membrane</keyword>
<feature type="transmembrane region" description="Helical" evidence="1">
    <location>
        <begin position="72"/>
        <end position="89"/>
    </location>
</feature>
<feature type="transmembrane region" description="Helical" evidence="1">
    <location>
        <begin position="101"/>
        <end position="122"/>
    </location>
</feature>
<evidence type="ECO:0000313" key="2">
    <source>
        <dbReference type="EMBL" id="UQS22838.1"/>
    </source>
</evidence>
<feature type="transmembrane region" description="Helical" evidence="1">
    <location>
        <begin position="12"/>
        <end position="32"/>
    </location>
</feature>
<evidence type="ECO:0000313" key="3">
    <source>
        <dbReference type="Proteomes" id="UP000830158"/>
    </source>
</evidence>
<gene>
    <name evidence="2" type="ORF">L1857_08415</name>
</gene>
<dbReference type="RefSeq" id="WP_162831206.1">
    <property type="nucleotide sequence ID" value="NZ_CP091196.1"/>
</dbReference>
<accession>A0ABY4NRZ9</accession>
<feature type="transmembrane region" description="Helical" evidence="1">
    <location>
        <begin position="38"/>
        <end position="60"/>
    </location>
</feature>
<name>A0ABY4NRZ9_9PSEU</name>
<keyword evidence="1" id="KW-0812">Transmembrane</keyword>
<keyword evidence="1" id="KW-1133">Transmembrane helix</keyword>
<dbReference type="Proteomes" id="UP000830158">
    <property type="component" value="Chromosome"/>
</dbReference>
<dbReference type="EMBL" id="CP091196">
    <property type="protein sequence ID" value="UQS22838.1"/>
    <property type="molecule type" value="Genomic_DNA"/>
</dbReference>
<keyword evidence="3" id="KW-1185">Reference proteome</keyword>
<sequence length="130" mass="13223">MNDGKAGQSRRTGVASLLLVEAAFLALLAILATVADGGVALIVSALVLALSLLIIGIANLSERRKLARGKSVLVGAIAALAAWCGWSAGDWVTTAAELSSSTATIVHVLLLLAAVVVIGLSLRPLTRDAR</sequence>
<proteinExistence type="predicted"/>
<organism evidence="2 3">
    <name type="scientific">Amycolatopsis thermalba</name>
    <dbReference type="NCBI Taxonomy" id="944492"/>
    <lineage>
        <taxon>Bacteria</taxon>
        <taxon>Bacillati</taxon>
        <taxon>Actinomycetota</taxon>
        <taxon>Actinomycetes</taxon>
        <taxon>Pseudonocardiales</taxon>
        <taxon>Pseudonocardiaceae</taxon>
        <taxon>Amycolatopsis</taxon>
    </lineage>
</organism>
<reference evidence="2" key="1">
    <citation type="submission" date="2022-01" db="EMBL/GenBank/DDBJ databases">
        <title>PSI-footprinting approach for the identification of protein synthesis inhibitor producers.</title>
        <authorList>
            <person name="Handel F."/>
            <person name="Kulik A."/>
            <person name="Wex K.W."/>
            <person name="Berscheid A."/>
            <person name="Saur J.S."/>
            <person name="Winkler A."/>
            <person name="Wibberg D."/>
            <person name="Kalinowski J."/>
            <person name="Broetz-Oesterhelt H."/>
            <person name="Mast Y."/>
        </authorList>
    </citation>
    <scope>NUCLEOTIDE SEQUENCE</scope>
    <source>
        <strain evidence="2">KNN 49.3e</strain>
    </source>
</reference>